<keyword evidence="4" id="KW-0813">Transport</keyword>
<keyword evidence="6 9" id="KW-0812">Transmembrane</keyword>
<reference evidence="11 12" key="1">
    <citation type="submission" date="2017-04" db="EMBL/GenBank/DDBJ databases">
        <title>Complete genome sequence of the Campylobacter cuniculorum type strain LMG24588.</title>
        <authorList>
            <person name="Miller W.G."/>
            <person name="Yee E."/>
            <person name="Revez J."/>
            <person name="Bono J.L."/>
            <person name="Rossi M."/>
        </authorList>
    </citation>
    <scope>NUCLEOTIDE SEQUENCE [LARGE SCALE GENOMIC DNA]</scope>
    <source>
        <strain evidence="11 12">LMG 24588</strain>
    </source>
</reference>
<organism evidence="11 12">
    <name type="scientific">Campylobacter cuniculorum DSM 23162 = LMG 24588</name>
    <dbReference type="NCBI Taxonomy" id="1121267"/>
    <lineage>
        <taxon>Bacteria</taxon>
        <taxon>Pseudomonadati</taxon>
        <taxon>Campylobacterota</taxon>
        <taxon>Epsilonproteobacteria</taxon>
        <taxon>Campylobacterales</taxon>
        <taxon>Campylobacteraceae</taxon>
        <taxon>Campylobacter</taxon>
    </lineage>
</organism>
<comment type="subcellular location">
    <subcellularLocation>
        <location evidence="1 9">Cell membrane</location>
        <topology evidence="1 9">Multi-pass membrane protein</topology>
    </subcellularLocation>
</comment>
<feature type="transmembrane region" description="Helical" evidence="9">
    <location>
        <begin position="257"/>
        <end position="279"/>
    </location>
</feature>
<dbReference type="InterPro" id="IPR005672">
    <property type="entry name" value="Phosphate_PstA"/>
</dbReference>
<dbReference type="eggNOG" id="COG0581">
    <property type="taxonomic scope" value="Bacteria"/>
</dbReference>
<dbReference type="InterPro" id="IPR000515">
    <property type="entry name" value="MetI-like"/>
</dbReference>
<dbReference type="EMBL" id="CP020867">
    <property type="protein sequence ID" value="ARJ56231.1"/>
    <property type="molecule type" value="Genomic_DNA"/>
</dbReference>
<keyword evidence="8 9" id="KW-0472">Membrane</keyword>
<keyword evidence="5 9" id="KW-1003">Cell membrane</keyword>
<dbReference type="Gene3D" id="1.10.3720.10">
    <property type="entry name" value="MetI-like"/>
    <property type="match status" value="1"/>
</dbReference>
<dbReference type="PANTHER" id="PTHR43470:SF5">
    <property type="entry name" value="PHOSPHATE TRANSPORT SYSTEM PERMEASE PROTEIN PSTA"/>
    <property type="match status" value="1"/>
</dbReference>
<evidence type="ECO:0000256" key="4">
    <source>
        <dbReference type="ARBA" id="ARBA00022448"/>
    </source>
</evidence>
<evidence type="ECO:0000256" key="7">
    <source>
        <dbReference type="ARBA" id="ARBA00022989"/>
    </source>
</evidence>
<feature type="transmembrane region" description="Helical" evidence="9">
    <location>
        <begin position="213"/>
        <end position="236"/>
    </location>
</feature>
<feature type="transmembrane region" description="Helical" evidence="9">
    <location>
        <begin position="331"/>
        <end position="351"/>
    </location>
</feature>
<dbReference type="GO" id="GO:0005886">
    <property type="term" value="C:plasma membrane"/>
    <property type="evidence" value="ECO:0007669"/>
    <property type="project" value="UniProtKB-SubCell"/>
</dbReference>
<dbReference type="PROSITE" id="PS50928">
    <property type="entry name" value="ABC_TM1"/>
    <property type="match status" value="1"/>
</dbReference>
<dbReference type="KEGG" id="ccun:CCUN_0596"/>
<sequence>MTLFKKRQKASKNFKRFCKFALLSNLVFLCIFLGSVFFLGIGAFKQSYILVENGENSYYELLSRAEQRKIRSGQIKETSWFLANSEVDAYMKENYNRLDDKQKALVDLLKQEKRIELRFNTTFFLNGDSKSPENAGILAAMIGSLQCMLVCMLVCMSVGIGAAIYLEELAPKNFITHLIVVCINNLASVPSILFGLLGLGVFIALFGMPRSSALVGGVTLALMSLPLIIVSTQAALKSVDENIKNAAYALGMTKFQMIRAVSLPLAMPMILTGSILALAQAIGETAPLMIVGMLAFIPDVAQNIFEPTSVLSTQIYSWSSMPERAFLEKTAAGIIVLLFMVLFLNLSAIFLRKYFQGRIK</sequence>
<dbReference type="PANTHER" id="PTHR43470">
    <property type="entry name" value="PHOSPHATE TRANSPORT SYSTEM PERMEASE PROTEIN PSTA-RELATED"/>
    <property type="match status" value="1"/>
</dbReference>
<name>A0A1W6BVY1_9BACT</name>
<evidence type="ECO:0000256" key="2">
    <source>
        <dbReference type="ARBA" id="ARBA00007069"/>
    </source>
</evidence>
<dbReference type="RefSeq" id="WP_027306315.1">
    <property type="nucleotide sequence ID" value="NZ_CP020867.1"/>
</dbReference>
<feature type="transmembrane region" description="Helical" evidence="9">
    <location>
        <begin position="20"/>
        <end position="44"/>
    </location>
</feature>
<evidence type="ECO:0000313" key="12">
    <source>
        <dbReference type="Proteomes" id="UP000192902"/>
    </source>
</evidence>
<accession>A0A1W6BVY1</accession>
<dbReference type="GO" id="GO:0035435">
    <property type="term" value="P:phosphate ion transmembrane transport"/>
    <property type="evidence" value="ECO:0007669"/>
    <property type="project" value="InterPro"/>
</dbReference>
<gene>
    <name evidence="11" type="primary">pstA</name>
    <name evidence="11" type="ORF">CCUN_0596</name>
</gene>
<keyword evidence="7 9" id="KW-1133">Transmembrane helix</keyword>
<evidence type="ECO:0000256" key="9">
    <source>
        <dbReference type="RuleBase" id="RU363043"/>
    </source>
</evidence>
<dbReference type="CDD" id="cd06261">
    <property type="entry name" value="TM_PBP2"/>
    <property type="match status" value="1"/>
</dbReference>
<dbReference type="SUPFAM" id="SSF161098">
    <property type="entry name" value="MetI-like"/>
    <property type="match status" value="1"/>
</dbReference>
<dbReference type="STRING" id="1121267.CCUN_0596"/>
<dbReference type="InterPro" id="IPR035906">
    <property type="entry name" value="MetI-like_sf"/>
</dbReference>
<feature type="transmembrane region" description="Helical" evidence="9">
    <location>
        <begin position="137"/>
        <end position="166"/>
    </location>
</feature>
<evidence type="ECO:0000256" key="1">
    <source>
        <dbReference type="ARBA" id="ARBA00004651"/>
    </source>
</evidence>
<comment type="similarity">
    <text evidence="2 9">Belongs to the binding-protein-dependent transport system permease family. CysTW subfamily.</text>
</comment>
<feature type="domain" description="ABC transmembrane type-1" evidence="10">
    <location>
        <begin position="141"/>
        <end position="348"/>
    </location>
</feature>
<evidence type="ECO:0000256" key="8">
    <source>
        <dbReference type="ARBA" id="ARBA00023136"/>
    </source>
</evidence>
<evidence type="ECO:0000256" key="3">
    <source>
        <dbReference type="ARBA" id="ARBA00016864"/>
    </source>
</evidence>
<feature type="transmembrane region" description="Helical" evidence="9">
    <location>
        <begin position="178"/>
        <end position="207"/>
    </location>
</feature>
<dbReference type="OrthoDB" id="9807065at2"/>
<dbReference type="NCBIfam" id="TIGR00974">
    <property type="entry name" value="3a0107s02c"/>
    <property type="match status" value="1"/>
</dbReference>
<evidence type="ECO:0000256" key="6">
    <source>
        <dbReference type="ARBA" id="ARBA00022692"/>
    </source>
</evidence>
<dbReference type="Proteomes" id="UP000192902">
    <property type="component" value="Chromosome"/>
</dbReference>
<protein>
    <recommendedName>
        <fullName evidence="3 9">Phosphate transport system permease protein PstA</fullName>
    </recommendedName>
</protein>
<evidence type="ECO:0000256" key="5">
    <source>
        <dbReference type="ARBA" id="ARBA00022475"/>
    </source>
</evidence>
<evidence type="ECO:0000313" key="11">
    <source>
        <dbReference type="EMBL" id="ARJ56231.1"/>
    </source>
</evidence>
<dbReference type="AlphaFoldDB" id="A0A1W6BVY1"/>
<dbReference type="GO" id="GO:0005315">
    <property type="term" value="F:phosphate transmembrane transporter activity"/>
    <property type="evidence" value="ECO:0007669"/>
    <property type="project" value="InterPro"/>
</dbReference>
<dbReference type="Pfam" id="PF00528">
    <property type="entry name" value="BPD_transp_1"/>
    <property type="match status" value="1"/>
</dbReference>
<evidence type="ECO:0000259" key="10">
    <source>
        <dbReference type="PROSITE" id="PS50928"/>
    </source>
</evidence>
<proteinExistence type="inferred from homology"/>